<protein>
    <recommendedName>
        <fullName evidence="3">VWFA domain-containing protein</fullName>
    </recommendedName>
</protein>
<dbReference type="EMBL" id="JAPDVG010000001">
    <property type="protein sequence ID" value="MCW4131863.1"/>
    <property type="molecule type" value="Genomic_DNA"/>
</dbReference>
<dbReference type="Gene3D" id="3.40.50.410">
    <property type="entry name" value="von Willebrand factor, type A domain"/>
    <property type="match status" value="1"/>
</dbReference>
<dbReference type="RefSeq" id="WP_264952581.1">
    <property type="nucleotide sequence ID" value="NZ_JAPDVE010000012.1"/>
</dbReference>
<organism evidence="1 2">
    <name type="scientific">Segatella copri</name>
    <dbReference type="NCBI Taxonomy" id="165179"/>
    <lineage>
        <taxon>Bacteria</taxon>
        <taxon>Pseudomonadati</taxon>
        <taxon>Bacteroidota</taxon>
        <taxon>Bacteroidia</taxon>
        <taxon>Bacteroidales</taxon>
        <taxon>Prevotellaceae</taxon>
        <taxon>Segatella</taxon>
    </lineage>
</organism>
<name>A0AAW5UBC6_9BACT</name>
<gene>
    <name evidence="1" type="ORF">ONT19_09770</name>
</gene>
<proteinExistence type="predicted"/>
<dbReference type="InterPro" id="IPR036465">
    <property type="entry name" value="vWFA_dom_sf"/>
</dbReference>
<evidence type="ECO:0008006" key="3">
    <source>
        <dbReference type="Google" id="ProtNLM"/>
    </source>
</evidence>
<sequence length="267" mass="30692">MRRITTFNGEDMTLSEAVARIVNAQINELVERCVKNNETRHYFDIAMIGYGTEAYSAWNGNLEGRDFVTPEEIRDNPYQKKMVKEEVRTRKGITIKEVEKKQWMVARHDGSWTHMDKAFKRAEGLLESWMKDHHDKDCYPPTIINITDGEYNGTSHDEMQQLANQLKSMFTNDGNVLFFNIHVIPGHAESVVFPATVDELNGNGYGEKLYNMSSLLPLNYNEQIRAIFGDKQTDIRYHAMGVNTGMERLVKMMKIGTLSSMLVNQNL</sequence>
<comment type="caution">
    <text evidence="1">The sequence shown here is derived from an EMBL/GenBank/DDBJ whole genome shotgun (WGS) entry which is preliminary data.</text>
</comment>
<reference evidence="1" key="1">
    <citation type="submission" date="2022-11" db="EMBL/GenBank/DDBJ databases">
        <title>Genomic repertoires linked with pathogenic potency of arthritogenic Prevotella copri isolated from the gut of rheumatoid arthritis patients.</title>
        <authorList>
            <person name="Nii T."/>
            <person name="Maeda Y."/>
            <person name="Motooka D."/>
            <person name="Naito M."/>
            <person name="Matsumoto Y."/>
            <person name="Ogawa T."/>
            <person name="Oguro-Igashira E."/>
            <person name="Kishikawa T."/>
            <person name="Yamashita M."/>
            <person name="Koizumi S."/>
            <person name="Kurakawa T."/>
            <person name="Okumura R."/>
            <person name="Kayama H."/>
            <person name="Murakami M."/>
            <person name="Sakaguchi T."/>
            <person name="Das B."/>
            <person name="Nakamura S."/>
            <person name="Okada Y."/>
            <person name="Kumanogoh A."/>
            <person name="Takeda K."/>
        </authorList>
    </citation>
    <scope>NUCLEOTIDE SEQUENCE</scope>
    <source>
        <strain evidence="1">H019-1</strain>
    </source>
</reference>
<evidence type="ECO:0000313" key="2">
    <source>
        <dbReference type="Proteomes" id="UP001209417"/>
    </source>
</evidence>
<accession>A0AAW5UBC6</accession>
<evidence type="ECO:0000313" key="1">
    <source>
        <dbReference type="EMBL" id="MCW4131863.1"/>
    </source>
</evidence>
<dbReference type="Proteomes" id="UP001209417">
    <property type="component" value="Unassembled WGS sequence"/>
</dbReference>
<dbReference type="AlphaFoldDB" id="A0AAW5UBC6"/>